<proteinExistence type="predicted"/>
<dbReference type="GO" id="GO:0008107">
    <property type="term" value="F:galactoside 2-alpha-L-fucosyltransferase activity"/>
    <property type="evidence" value="ECO:0007669"/>
    <property type="project" value="InterPro"/>
</dbReference>
<evidence type="ECO:0000313" key="3">
    <source>
        <dbReference type="EMBL" id="MBU9735563.1"/>
    </source>
</evidence>
<comment type="caution">
    <text evidence="3">The sequence shown here is derived from an EMBL/GenBank/DDBJ whole genome shotgun (WGS) entry which is preliminary data.</text>
</comment>
<protein>
    <submittedName>
        <fullName evidence="3">Alpha-1,2-fucosyltransferase</fullName>
    </submittedName>
</protein>
<dbReference type="Pfam" id="PF01531">
    <property type="entry name" value="Glyco_transf_11"/>
    <property type="match status" value="1"/>
</dbReference>
<dbReference type="PANTHER" id="PTHR11927:SF9">
    <property type="entry name" value="L-FUCOSYLTRANSFERASE"/>
    <property type="match status" value="1"/>
</dbReference>
<dbReference type="EMBL" id="JAHQCW010000003">
    <property type="protein sequence ID" value="MBU9735563.1"/>
    <property type="molecule type" value="Genomic_DNA"/>
</dbReference>
<dbReference type="GO" id="GO:0005975">
    <property type="term" value="P:carbohydrate metabolic process"/>
    <property type="evidence" value="ECO:0007669"/>
    <property type="project" value="InterPro"/>
</dbReference>
<organism evidence="3 4">
    <name type="scientific">Diplocloster agilis</name>
    <dbReference type="NCBI Taxonomy" id="2850323"/>
    <lineage>
        <taxon>Bacteria</taxon>
        <taxon>Bacillati</taxon>
        <taxon>Bacillota</taxon>
        <taxon>Clostridia</taxon>
        <taxon>Lachnospirales</taxon>
        <taxon>Lachnospiraceae</taxon>
        <taxon>Diplocloster</taxon>
    </lineage>
</organism>
<dbReference type="GO" id="GO:0016020">
    <property type="term" value="C:membrane"/>
    <property type="evidence" value="ECO:0007669"/>
    <property type="project" value="InterPro"/>
</dbReference>
<dbReference type="InterPro" id="IPR002516">
    <property type="entry name" value="Glyco_trans_11"/>
</dbReference>
<evidence type="ECO:0000256" key="1">
    <source>
        <dbReference type="ARBA" id="ARBA00022676"/>
    </source>
</evidence>
<dbReference type="Proteomes" id="UP000712157">
    <property type="component" value="Unassembled WGS sequence"/>
</dbReference>
<keyword evidence="1" id="KW-0328">Glycosyltransferase</keyword>
<evidence type="ECO:0000313" key="4">
    <source>
        <dbReference type="Proteomes" id="UP000712157"/>
    </source>
</evidence>
<name>A0A949JUV5_9FIRM</name>
<evidence type="ECO:0000256" key="2">
    <source>
        <dbReference type="ARBA" id="ARBA00022679"/>
    </source>
</evidence>
<accession>A0A949JUV5</accession>
<dbReference type="PANTHER" id="PTHR11927">
    <property type="entry name" value="GALACTOSIDE 2-L-FUCOSYLTRANSFERASE"/>
    <property type="match status" value="1"/>
</dbReference>
<dbReference type="RefSeq" id="WP_238720622.1">
    <property type="nucleotide sequence ID" value="NZ_JAHQCW010000003.1"/>
</dbReference>
<keyword evidence="4" id="KW-1185">Reference proteome</keyword>
<sequence length="300" mass="35424">MLIANLKNQLGNQMMQYAAVKSIAEDKNFAFQYYRQPMEEQYINDRDSKYGNDITTLFLLPKKEFLQSIPADMEVYDENKYRIGNREKFYFDEAFAIHDNVVMDGLFESFRYFSHKRKDVIKWFKFQTDTINEAQKKLDLIHKNYFGRPVVSVHFRVGKDYTSHGLALQSSYWINAARTAQKDFKNPIFLCFYDTRTKAVAKFMEKYESVDVRGSLIEDMCLISMCDAHIVCNSTFSTMSSFIDPKSGTTYCPIRYPSYLCFRNNEDCYLTEWIKIKGGRRSLKSDFFTAIHFIRNVIRH</sequence>
<reference evidence="3" key="1">
    <citation type="submission" date="2021-06" db="EMBL/GenBank/DDBJ databases">
        <title>Description of novel taxa of the family Lachnospiraceae.</title>
        <authorList>
            <person name="Chaplin A.V."/>
            <person name="Sokolova S.R."/>
            <person name="Pikina A.P."/>
            <person name="Korzhanova M."/>
            <person name="Belova V."/>
            <person name="Korostin D."/>
            <person name="Efimov B.A."/>
        </authorList>
    </citation>
    <scope>NUCLEOTIDE SEQUENCE</scope>
    <source>
        <strain evidence="3">ASD5720</strain>
    </source>
</reference>
<gene>
    <name evidence="3" type="ORF">KTH89_03375</name>
</gene>
<keyword evidence="2" id="KW-0808">Transferase</keyword>
<dbReference type="AlphaFoldDB" id="A0A949JUV5"/>